<dbReference type="Proteomes" id="UP000308365">
    <property type="component" value="Unassembled WGS sequence"/>
</dbReference>
<feature type="compositionally biased region" description="Basic and acidic residues" evidence="1">
    <location>
        <begin position="90"/>
        <end position="105"/>
    </location>
</feature>
<comment type="caution">
    <text evidence="2">The sequence shown here is derived from an EMBL/GenBank/DDBJ whole genome shotgun (WGS) entry which is preliminary data.</text>
</comment>
<feature type="region of interest" description="Disordered" evidence="1">
    <location>
        <begin position="60"/>
        <end position="169"/>
    </location>
</feature>
<sequence length="169" mass="18529">AGRCAVPGGPLCSAHHRGGRDRSGWPRLPEEPLYRGPHPLSTLVPSQIIHVIELLLAEPRGAPSVGPNPDPRLQWNEGTHQGALSVTGKGTEEPLHRGAVRELTLRPRHCPPGLLATTLPPRQAPRRKRPRRECSDHRQHGSDASSCCPLPSGTRPQRMPRWSPHPGKR</sequence>
<proteinExistence type="predicted"/>
<feature type="non-terminal residue" evidence="2">
    <location>
        <position position="1"/>
    </location>
</feature>
<evidence type="ECO:0000256" key="1">
    <source>
        <dbReference type="SAM" id="MobiDB-lite"/>
    </source>
</evidence>
<dbReference type="AlphaFoldDB" id="A0A4V5P7Z4"/>
<accession>A0A4V5P7Z4</accession>
<feature type="region of interest" description="Disordered" evidence="1">
    <location>
        <begin position="1"/>
        <end position="30"/>
    </location>
</feature>
<organism evidence="2 3">
    <name type="scientific">Monodon monoceros</name>
    <name type="common">Narwhal</name>
    <name type="synonym">Ceratodon monodon</name>
    <dbReference type="NCBI Taxonomy" id="40151"/>
    <lineage>
        <taxon>Eukaryota</taxon>
        <taxon>Metazoa</taxon>
        <taxon>Chordata</taxon>
        <taxon>Craniata</taxon>
        <taxon>Vertebrata</taxon>
        <taxon>Euteleostomi</taxon>
        <taxon>Mammalia</taxon>
        <taxon>Eutheria</taxon>
        <taxon>Laurasiatheria</taxon>
        <taxon>Artiodactyla</taxon>
        <taxon>Whippomorpha</taxon>
        <taxon>Cetacea</taxon>
        <taxon>Odontoceti</taxon>
        <taxon>Monodontidae</taxon>
        <taxon>Monodon</taxon>
    </lineage>
</organism>
<dbReference type="EMBL" id="RWIC01000589">
    <property type="protein sequence ID" value="TKC41990.1"/>
    <property type="molecule type" value="Genomic_DNA"/>
</dbReference>
<gene>
    <name evidence="2" type="ORF">EI555_003244</name>
</gene>
<reference evidence="3" key="1">
    <citation type="journal article" date="2019" name="IScience">
        <title>Narwhal Genome Reveals Long-Term Low Genetic Diversity despite Current Large Abundance Size.</title>
        <authorList>
            <person name="Westbury M.V."/>
            <person name="Petersen B."/>
            <person name="Garde E."/>
            <person name="Heide-Jorgensen M.P."/>
            <person name="Lorenzen E.D."/>
        </authorList>
    </citation>
    <scope>NUCLEOTIDE SEQUENCE [LARGE SCALE GENOMIC DNA]</scope>
</reference>
<feature type="non-terminal residue" evidence="2">
    <location>
        <position position="169"/>
    </location>
</feature>
<protein>
    <submittedName>
        <fullName evidence="2">Uncharacterized protein</fullName>
    </submittedName>
</protein>
<feature type="compositionally biased region" description="Basic and acidic residues" evidence="1">
    <location>
        <begin position="20"/>
        <end position="30"/>
    </location>
</feature>
<name>A0A4V5P7Z4_MONMO</name>
<feature type="compositionally biased region" description="Basic and acidic residues" evidence="1">
    <location>
        <begin position="132"/>
        <end position="141"/>
    </location>
</feature>
<evidence type="ECO:0000313" key="3">
    <source>
        <dbReference type="Proteomes" id="UP000308365"/>
    </source>
</evidence>
<evidence type="ECO:0000313" key="2">
    <source>
        <dbReference type="EMBL" id="TKC41990.1"/>
    </source>
</evidence>